<name>A0A9P0Z1B5_CUSEU</name>
<keyword evidence="3" id="KW-1185">Reference proteome</keyword>
<dbReference type="EMBL" id="CAMAPE010000016">
    <property type="protein sequence ID" value="CAH9083071.1"/>
    <property type="molecule type" value="Genomic_DNA"/>
</dbReference>
<proteinExistence type="predicted"/>
<dbReference type="Proteomes" id="UP001152484">
    <property type="component" value="Unassembled WGS sequence"/>
</dbReference>
<feature type="region of interest" description="Disordered" evidence="1">
    <location>
        <begin position="1"/>
        <end position="25"/>
    </location>
</feature>
<organism evidence="2 3">
    <name type="scientific">Cuscuta europaea</name>
    <name type="common">European dodder</name>
    <dbReference type="NCBI Taxonomy" id="41803"/>
    <lineage>
        <taxon>Eukaryota</taxon>
        <taxon>Viridiplantae</taxon>
        <taxon>Streptophyta</taxon>
        <taxon>Embryophyta</taxon>
        <taxon>Tracheophyta</taxon>
        <taxon>Spermatophyta</taxon>
        <taxon>Magnoliopsida</taxon>
        <taxon>eudicotyledons</taxon>
        <taxon>Gunneridae</taxon>
        <taxon>Pentapetalae</taxon>
        <taxon>asterids</taxon>
        <taxon>lamiids</taxon>
        <taxon>Solanales</taxon>
        <taxon>Convolvulaceae</taxon>
        <taxon>Cuscuteae</taxon>
        <taxon>Cuscuta</taxon>
        <taxon>Cuscuta subgen. Cuscuta</taxon>
    </lineage>
</organism>
<reference evidence="2" key="1">
    <citation type="submission" date="2022-07" db="EMBL/GenBank/DDBJ databases">
        <authorList>
            <person name="Macas J."/>
            <person name="Novak P."/>
            <person name="Neumann P."/>
        </authorList>
    </citation>
    <scope>NUCLEOTIDE SEQUENCE</scope>
</reference>
<gene>
    <name evidence="2" type="ORF">CEURO_LOCUS8520</name>
</gene>
<comment type="caution">
    <text evidence="2">The sequence shown here is derived from an EMBL/GenBank/DDBJ whole genome shotgun (WGS) entry which is preliminary data.</text>
</comment>
<feature type="non-terminal residue" evidence="2">
    <location>
        <position position="1"/>
    </location>
</feature>
<dbReference type="AlphaFoldDB" id="A0A9P0Z1B5"/>
<dbReference type="OrthoDB" id="10357578at2759"/>
<accession>A0A9P0Z1B5</accession>
<sequence>MPKVRPDLLAPLDANDERPLSRHALPCQPSSLPKAVVTLPTASRLTRSMDLLSSCIIEREGHHAQTETLTYFVRTVHGRKLKVVVVTQTRMGENTCESNDDWKRFLQISGYWRLLPKYFRNKDELEHKLTHFVRRGSLMPPIAACPKTRSIHFPDVLQFNVVWFQLNIPAIDFAKIPPCMHRHLFEHMRPYAHLVYGTTSWDVQFNDCALTEGFAELFIKNNIDFGAYALLRHVGNFTFEVFMFDKLGFSLNLAGKPMGVSNPLHTPDDFLVYVESSFKDYSYNHLYCHPSFLFVPKKTSKVCCEAFLRSCNDMRNRVRIFYGDDDAYFVIGPQSMHHQIKTTFEL</sequence>
<protein>
    <submittedName>
        <fullName evidence="2">Uncharacterized protein</fullName>
    </submittedName>
</protein>
<evidence type="ECO:0000313" key="3">
    <source>
        <dbReference type="Proteomes" id="UP001152484"/>
    </source>
</evidence>
<evidence type="ECO:0000313" key="2">
    <source>
        <dbReference type="EMBL" id="CAH9083071.1"/>
    </source>
</evidence>
<evidence type="ECO:0000256" key="1">
    <source>
        <dbReference type="SAM" id="MobiDB-lite"/>
    </source>
</evidence>